<protein>
    <submittedName>
        <fullName evidence="1">tRNA-(Ms[2]io[6]A)-hydroxylase</fullName>
    </submittedName>
</protein>
<evidence type="ECO:0000313" key="1">
    <source>
        <dbReference type="EMBL" id="MDH4763183.1"/>
    </source>
</evidence>
<dbReference type="EMBL" id="JAPDIQ010000003">
    <property type="protein sequence ID" value="MDH4763183.1"/>
    <property type="molecule type" value="Genomic_DNA"/>
</dbReference>
<keyword evidence="2" id="KW-1185">Reference proteome</keyword>
<dbReference type="RefSeq" id="WP_166655902.1">
    <property type="nucleotide sequence ID" value="NZ_JAPDIQ010000003.1"/>
</dbReference>
<dbReference type="CDD" id="cd07910">
    <property type="entry name" value="MiaE"/>
    <property type="match status" value="1"/>
</dbReference>
<sequence>MMSLPEMNEFLGCRTPDAWVEAALQDLPTLLQDHANNEKKAAGAAFHYLFTYSNRAELSWKMSRIAREELRHFEQVLQIMKRRGIEHRNVSSARYAGALRKLCRNHEPLKLTDSLVIGAFIECRSCERFGAVAPHLDAELGKFYSGLLASEARHFQDYLKLAYLYGERDDVDAKIAEVRALEVELITSSDRELRFHSGIPTAA</sequence>
<dbReference type="PANTHER" id="PTHR42637">
    <property type="entry name" value="TRNA-(MS[2]IO[6]A)-HYDROXYLASE"/>
    <property type="match status" value="1"/>
</dbReference>
<dbReference type="InterPro" id="IPR010386">
    <property type="entry name" value="tRNA-Hydrxlase_MiaE"/>
</dbReference>
<proteinExistence type="predicted"/>
<reference evidence="1 2" key="1">
    <citation type="submission" date="2022-10" db="EMBL/GenBank/DDBJ databases">
        <title>A novel Pseudomonas species, isolated from Passiflora incarnata leaves.</title>
        <authorList>
            <person name="Cueva-Yesquen L.G."/>
            <person name="Fantinatti-Garboggini F."/>
        </authorList>
    </citation>
    <scope>NUCLEOTIDE SEQUENCE [LARGE SCALE GENOMIC DNA]</scope>
    <source>
        <strain evidence="1 2">CBMAI 2609</strain>
    </source>
</reference>
<dbReference type="SUPFAM" id="SSF47240">
    <property type="entry name" value="Ferritin-like"/>
    <property type="match status" value="1"/>
</dbReference>
<dbReference type="InterPro" id="IPR012347">
    <property type="entry name" value="Ferritin-like"/>
</dbReference>
<name>A0ABT6IFY3_9PSED</name>
<gene>
    <name evidence="1" type="ORF">OMP44_09770</name>
</gene>
<organism evidence="1 2">
    <name type="scientific">Pseudomonas flavocrustae</name>
    <dbReference type="NCBI Taxonomy" id="2991719"/>
    <lineage>
        <taxon>Bacteria</taxon>
        <taxon>Pseudomonadati</taxon>
        <taxon>Pseudomonadota</taxon>
        <taxon>Gammaproteobacteria</taxon>
        <taxon>Pseudomonadales</taxon>
        <taxon>Pseudomonadaceae</taxon>
        <taxon>Pseudomonas</taxon>
    </lineage>
</organism>
<dbReference type="Gene3D" id="1.20.1260.10">
    <property type="match status" value="1"/>
</dbReference>
<comment type="caution">
    <text evidence="1">The sequence shown here is derived from an EMBL/GenBank/DDBJ whole genome shotgun (WGS) entry which is preliminary data.</text>
</comment>
<dbReference type="InterPro" id="IPR009078">
    <property type="entry name" value="Ferritin-like_SF"/>
</dbReference>
<dbReference type="Pfam" id="PF06175">
    <property type="entry name" value="MiaE"/>
    <property type="match status" value="1"/>
</dbReference>
<dbReference type="PIRSF" id="PIRSF020736">
    <property type="entry name" value="MiaE"/>
    <property type="match status" value="1"/>
</dbReference>
<evidence type="ECO:0000313" key="2">
    <source>
        <dbReference type="Proteomes" id="UP001157461"/>
    </source>
</evidence>
<dbReference type="Proteomes" id="UP001157461">
    <property type="component" value="Unassembled WGS sequence"/>
</dbReference>
<accession>A0ABT6IFY3</accession>
<dbReference type="PANTHER" id="PTHR42637:SF1">
    <property type="entry name" value="TRNA 2-(METHYLSULFANYL)-N(6)-ISOPENTENYLADENOSINE(37) HYDROXYLASE"/>
    <property type="match status" value="1"/>
</dbReference>